<feature type="region of interest" description="Disordered" evidence="1">
    <location>
        <begin position="1"/>
        <end position="41"/>
    </location>
</feature>
<protein>
    <submittedName>
        <fullName evidence="2">Uncharacterized protein</fullName>
    </submittedName>
</protein>
<dbReference type="EMBL" id="GG663364">
    <property type="protein sequence ID" value="EEH10376.1"/>
    <property type="molecule type" value="Genomic_DNA"/>
</dbReference>
<proteinExistence type="predicted"/>
<keyword evidence="3" id="KW-1185">Reference proteome</keyword>
<dbReference type="InParanoid" id="C0NDS8"/>
<accession>C0NDS8</accession>
<organism evidence="2 3">
    <name type="scientific">Ajellomyces capsulatus (strain G186AR / H82 / ATCC MYA-2454 / RMSCC 2432)</name>
    <name type="common">Darling's disease fungus</name>
    <name type="synonym">Histoplasma capsulatum</name>
    <dbReference type="NCBI Taxonomy" id="447093"/>
    <lineage>
        <taxon>Eukaryota</taxon>
        <taxon>Fungi</taxon>
        <taxon>Dikarya</taxon>
        <taxon>Ascomycota</taxon>
        <taxon>Pezizomycotina</taxon>
        <taxon>Eurotiomycetes</taxon>
        <taxon>Eurotiomycetidae</taxon>
        <taxon>Onygenales</taxon>
        <taxon>Ajellomycetaceae</taxon>
        <taxon>Histoplasma</taxon>
    </lineage>
</organism>
<gene>
    <name evidence="2" type="ORF">HCBG_02021</name>
</gene>
<dbReference type="GeneID" id="69035037"/>
<sequence>MVDNSGRRAAAISPQKRIQTSRLGEQDPAAPEKSRLTGSGTDLQLQPFHAFTTRMDIVNNIASKICPRFIRNGNRRVLLGTGNQDRILDLLGMNTASRGFHEVFEERRNRK</sequence>
<dbReference type="RefSeq" id="XP_045290856.1">
    <property type="nucleotide sequence ID" value="XM_045429070.1"/>
</dbReference>
<dbReference type="AlphaFoldDB" id="C0NDS8"/>
<evidence type="ECO:0000313" key="2">
    <source>
        <dbReference type="EMBL" id="EEH10376.1"/>
    </source>
</evidence>
<dbReference type="HOGENOM" id="CLU_2157638_0_0_1"/>
<reference evidence="2" key="1">
    <citation type="submission" date="2009-02" db="EMBL/GenBank/DDBJ databases">
        <title>The Genome Sequence of Ajellomyces capsulatus strain G186AR.</title>
        <authorList>
            <consortium name="The Broad Institute Genome Sequencing Platform"/>
            <person name="Champion M."/>
            <person name="Cuomo C."/>
            <person name="Ma L.-J."/>
            <person name="Henn M.R."/>
            <person name="Sil A."/>
            <person name="Goldman B."/>
            <person name="Young S.K."/>
            <person name="Kodira C.D."/>
            <person name="Zeng Q."/>
            <person name="Koehrsen M."/>
            <person name="Alvarado L."/>
            <person name="Berlin A."/>
            <person name="Borenstein D."/>
            <person name="Chen Z."/>
            <person name="Engels R."/>
            <person name="Freedman E."/>
            <person name="Gellesch M."/>
            <person name="Goldberg J."/>
            <person name="Griggs A."/>
            <person name="Gujja S."/>
            <person name="Heiman D."/>
            <person name="Hepburn T."/>
            <person name="Howarth C."/>
            <person name="Jen D."/>
            <person name="Larson L."/>
            <person name="Lewis B."/>
            <person name="Mehta T."/>
            <person name="Park D."/>
            <person name="Pearson M."/>
            <person name="Roberts A."/>
            <person name="Saif S."/>
            <person name="Shea T."/>
            <person name="Shenoy N."/>
            <person name="Sisk P."/>
            <person name="Stolte C."/>
            <person name="Sykes S."/>
            <person name="Walk T."/>
            <person name="White J."/>
            <person name="Yandava C."/>
            <person name="Klein B."/>
            <person name="McEwen J.G."/>
            <person name="Puccia R."/>
            <person name="Goldman G.H."/>
            <person name="Felipe M.S."/>
            <person name="Nino-Vega G."/>
            <person name="San-Blas G."/>
            <person name="Taylor J."/>
            <person name="Mendoza L."/>
            <person name="Galagan J."/>
            <person name="Nusbaum C."/>
            <person name="Birren B."/>
        </authorList>
    </citation>
    <scope>NUCLEOTIDE SEQUENCE</scope>
    <source>
        <strain evidence="2">G186AR</strain>
    </source>
</reference>
<evidence type="ECO:0000256" key="1">
    <source>
        <dbReference type="SAM" id="MobiDB-lite"/>
    </source>
</evidence>
<evidence type="ECO:0000313" key="3">
    <source>
        <dbReference type="Proteomes" id="UP000001631"/>
    </source>
</evidence>
<name>C0NDS8_AJECG</name>
<dbReference type="Proteomes" id="UP000001631">
    <property type="component" value="Unassembled WGS sequence"/>
</dbReference>